<feature type="domain" description="Arsenosugar biosynthesis radical SAM protein ArsS-like C-terminal" evidence="6">
    <location>
        <begin position="194"/>
        <end position="325"/>
    </location>
</feature>
<evidence type="ECO:0000256" key="4">
    <source>
        <dbReference type="ARBA" id="ARBA00023014"/>
    </source>
</evidence>
<dbReference type="SFLD" id="SFLDG01067">
    <property type="entry name" value="SPASM/twitch_domain_containing"/>
    <property type="match status" value="1"/>
</dbReference>
<dbReference type="InterPro" id="IPR058240">
    <property type="entry name" value="rSAM_sf"/>
</dbReference>
<dbReference type="GO" id="GO:0046872">
    <property type="term" value="F:metal ion binding"/>
    <property type="evidence" value="ECO:0007669"/>
    <property type="project" value="UniProtKB-KW"/>
</dbReference>
<accession>A0A9D3AJ65</accession>
<name>A0A9D3AJ65_9FIRM</name>
<dbReference type="AlphaFoldDB" id="A0A9D3AJ65"/>
<dbReference type="InterPro" id="IPR026351">
    <property type="entry name" value="rSAM_ArsS-like"/>
</dbReference>
<dbReference type="GO" id="GO:0051536">
    <property type="term" value="F:iron-sulfur cluster binding"/>
    <property type="evidence" value="ECO:0007669"/>
    <property type="project" value="UniProtKB-KW"/>
</dbReference>
<reference evidence="7" key="2">
    <citation type="submission" date="2021-09" db="EMBL/GenBank/DDBJ databases">
        <authorList>
            <person name="Gilroy R."/>
        </authorList>
    </citation>
    <scope>NUCLEOTIDE SEQUENCE</scope>
    <source>
        <strain evidence="7">USAMLcec4-12693</strain>
    </source>
</reference>
<evidence type="ECO:0000313" key="7">
    <source>
        <dbReference type="EMBL" id="HJH50044.1"/>
    </source>
</evidence>
<dbReference type="PANTHER" id="PTHR43728:SF1">
    <property type="entry name" value="FE-S OXIDOREDUCTASE"/>
    <property type="match status" value="1"/>
</dbReference>
<feature type="domain" description="Radical SAM core" evidence="5">
    <location>
        <begin position="38"/>
        <end position="185"/>
    </location>
</feature>
<dbReference type="InterPro" id="IPR007197">
    <property type="entry name" value="rSAM"/>
</dbReference>
<keyword evidence="4" id="KW-0411">Iron-sulfur</keyword>
<protein>
    <submittedName>
        <fullName evidence="7">Arsenosugar biosynthesis radical SAM protein ArsS</fullName>
    </submittedName>
</protein>
<dbReference type="GO" id="GO:0003824">
    <property type="term" value="F:catalytic activity"/>
    <property type="evidence" value="ECO:0007669"/>
    <property type="project" value="InterPro"/>
</dbReference>
<evidence type="ECO:0000313" key="8">
    <source>
        <dbReference type="Proteomes" id="UP000813420"/>
    </source>
</evidence>
<dbReference type="Gene3D" id="3.20.20.70">
    <property type="entry name" value="Aldolase class I"/>
    <property type="match status" value="1"/>
</dbReference>
<organism evidence="7 8">
    <name type="scientific">Merdimonas faecis</name>
    <dbReference type="NCBI Taxonomy" id="1653435"/>
    <lineage>
        <taxon>Bacteria</taxon>
        <taxon>Bacillati</taxon>
        <taxon>Bacillota</taxon>
        <taxon>Clostridia</taxon>
        <taxon>Lachnospirales</taxon>
        <taxon>Lachnospiraceae</taxon>
        <taxon>Merdimonas</taxon>
    </lineage>
</organism>
<gene>
    <name evidence="7" type="primary">arsS</name>
    <name evidence="7" type="ORF">K8V39_07255</name>
</gene>
<keyword evidence="3" id="KW-0408">Iron</keyword>
<reference evidence="7" key="1">
    <citation type="journal article" date="2021" name="PeerJ">
        <title>Extensive microbial diversity within the chicken gut microbiome revealed by metagenomics and culture.</title>
        <authorList>
            <person name="Gilroy R."/>
            <person name="Ravi A."/>
            <person name="Getino M."/>
            <person name="Pursley I."/>
            <person name="Horton D.L."/>
            <person name="Alikhan N.F."/>
            <person name="Baker D."/>
            <person name="Gharbi K."/>
            <person name="Hall N."/>
            <person name="Watson M."/>
            <person name="Adriaenssens E.M."/>
            <person name="Foster-Nyarko E."/>
            <person name="Jarju S."/>
            <person name="Secka A."/>
            <person name="Antonio M."/>
            <person name="Oren A."/>
            <person name="Chaudhuri R.R."/>
            <person name="La Ragione R."/>
            <person name="Hildebrand F."/>
            <person name="Pallen M.J."/>
        </authorList>
    </citation>
    <scope>NUCLEOTIDE SEQUENCE</scope>
    <source>
        <strain evidence="7">USAMLcec4-12693</strain>
    </source>
</reference>
<evidence type="ECO:0000259" key="5">
    <source>
        <dbReference type="Pfam" id="PF04055"/>
    </source>
</evidence>
<keyword evidence="1" id="KW-0949">S-adenosyl-L-methionine</keyword>
<dbReference type="Pfam" id="PF12345">
    <property type="entry name" value="DUF3641"/>
    <property type="match status" value="1"/>
</dbReference>
<keyword evidence="2" id="KW-0479">Metal-binding</keyword>
<dbReference type="EMBL" id="DYXE01000062">
    <property type="protein sequence ID" value="HJH50044.1"/>
    <property type="molecule type" value="Genomic_DNA"/>
</dbReference>
<proteinExistence type="predicted"/>
<dbReference type="SFLD" id="SFLDS00029">
    <property type="entry name" value="Radical_SAM"/>
    <property type="match status" value="1"/>
</dbReference>
<dbReference type="SUPFAM" id="SSF102114">
    <property type="entry name" value="Radical SAM enzymes"/>
    <property type="match status" value="1"/>
</dbReference>
<dbReference type="Pfam" id="PF04055">
    <property type="entry name" value="Radical_SAM"/>
    <property type="match status" value="1"/>
</dbReference>
<dbReference type="Proteomes" id="UP000813420">
    <property type="component" value="Unassembled WGS sequence"/>
</dbReference>
<dbReference type="InterPro" id="IPR024521">
    <property type="entry name" value="ArsS-like_C"/>
</dbReference>
<evidence type="ECO:0000256" key="2">
    <source>
        <dbReference type="ARBA" id="ARBA00022723"/>
    </source>
</evidence>
<sequence>MSQALEDLKSLKNIPDFESRITEEEYKYTTDTLDVMQINVGRLCNLSCKHCHMEAGPDRTEVMSREVMEACLAVCREQNVGTIDITGGAPEMNPHFEWLVSEAVKICSHVIVRTNLVILKEKKYRHLPEFYADHKVEIVCSLPYYRAKEMDRVRGDGAFSAAIEVIQELNALGYGRDPRLVLNMVYNPAGAFFPPVQSAMEKEYKAKLGADFGIVFNRLFTLTNNPMGRFEAFLKRSGNLESYMKKLSDAFNAGTLPGLMCRFQVSVGYDGKLYDCDFNQAADLPVMSGETIYDMLGRPYTRRKLCLANHCYGCTAGQGSSCGGATEG</sequence>
<dbReference type="NCBIfam" id="TIGR04167">
    <property type="entry name" value="rSAM_SeCys"/>
    <property type="match status" value="1"/>
</dbReference>
<comment type="caution">
    <text evidence="7">The sequence shown here is derived from an EMBL/GenBank/DDBJ whole genome shotgun (WGS) entry which is preliminary data.</text>
</comment>
<dbReference type="InterPro" id="IPR013785">
    <property type="entry name" value="Aldolase_TIM"/>
</dbReference>
<dbReference type="RefSeq" id="WP_270644403.1">
    <property type="nucleotide sequence ID" value="NZ_DYXE01000062.1"/>
</dbReference>
<evidence type="ECO:0000259" key="6">
    <source>
        <dbReference type="Pfam" id="PF12345"/>
    </source>
</evidence>
<evidence type="ECO:0000256" key="3">
    <source>
        <dbReference type="ARBA" id="ARBA00023004"/>
    </source>
</evidence>
<dbReference type="PANTHER" id="PTHR43728">
    <property type="entry name" value="SLR0304 PROTEIN"/>
    <property type="match status" value="1"/>
</dbReference>
<dbReference type="CDD" id="cd01335">
    <property type="entry name" value="Radical_SAM"/>
    <property type="match status" value="1"/>
</dbReference>
<evidence type="ECO:0000256" key="1">
    <source>
        <dbReference type="ARBA" id="ARBA00022691"/>
    </source>
</evidence>